<proteinExistence type="predicted"/>
<sequence length="170" mass="18988">MKSYLEQAFGRGDVTSARMQAAIREWLNLYYGTQSPGEDAADRLAVLVVSKLCRTVFAEYESRTAEALAPSLQALDAVRVQAMQYALVGGECLLKPVLHGRGFDFVPIRRDCYAPLGRDAHGALTGVGTMCRNRFCFICSHINVFVICKRHTIINYFCRSISTLLYSFFA</sequence>
<reference evidence="1" key="1">
    <citation type="journal article" date="2013" name="Environ. Microbiol.">
        <title>Microbiota from the distal guts of lean and obese adolescents exhibit partial functional redundancy besides clear differences in community structure.</title>
        <authorList>
            <person name="Ferrer M."/>
            <person name="Ruiz A."/>
            <person name="Lanza F."/>
            <person name="Haange S.B."/>
            <person name="Oberbach A."/>
            <person name="Till H."/>
            <person name="Bargiela R."/>
            <person name="Campoy C."/>
            <person name="Segura M.T."/>
            <person name="Richter M."/>
            <person name="von Bergen M."/>
            <person name="Seifert J."/>
            <person name="Suarez A."/>
        </authorList>
    </citation>
    <scope>NUCLEOTIDE SEQUENCE</scope>
</reference>
<dbReference type="AlphaFoldDB" id="K1RTK4"/>
<gene>
    <name evidence="1" type="ORF">OBE_17259</name>
</gene>
<protein>
    <submittedName>
        <fullName evidence="1">Cytochrome c4</fullName>
    </submittedName>
</protein>
<comment type="caution">
    <text evidence="1">The sequence shown here is derived from an EMBL/GenBank/DDBJ whole genome shotgun (WGS) entry which is preliminary data.</text>
</comment>
<evidence type="ECO:0000313" key="1">
    <source>
        <dbReference type="EMBL" id="EKC44845.1"/>
    </source>
</evidence>
<dbReference type="EMBL" id="AJWZ01011532">
    <property type="protein sequence ID" value="EKC44845.1"/>
    <property type="molecule type" value="Genomic_DNA"/>
</dbReference>
<organism evidence="1">
    <name type="scientific">human gut metagenome</name>
    <dbReference type="NCBI Taxonomy" id="408170"/>
    <lineage>
        <taxon>unclassified sequences</taxon>
        <taxon>metagenomes</taxon>
        <taxon>organismal metagenomes</taxon>
    </lineage>
</organism>
<name>K1RTK4_9ZZZZ</name>
<accession>K1RTK4</accession>